<dbReference type="PANTHER" id="PTHR43859:SF4">
    <property type="entry name" value="BUTANOATE--COA LIGASE AAE1-RELATED"/>
    <property type="match status" value="1"/>
</dbReference>
<keyword evidence="5" id="KW-0812">Transmembrane</keyword>
<name>A0ABR2T6S6_9ROSI</name>
<evidence type="ECO:0000256" key="5">
    <source>
        <dbReference type="SAM" id="Phobius"/>
    </source>
</evidence>
<evidence type="ECO:0000313" key="8">
    <source>
        <dbReference type="Proteomes" id="UP001396334"/>
    </source>
</evidence>
<comment type="caution">
    <text evidence="7">The sequence shown here is derived from an EMBL/GenBank/DDBJ whole genome shotgun (WGS) entry which is preliminary data.</text>
</comment>
<feature type="domain" description="AMP-dependent synthetase/ligase" evidence="6">
    <location>
        <begin position="5"/>
        <end position="118"/>
    </location>
</feature>
<keyword evidence="3" id="KW-0276">Fatty acid metabolism</keyword>
<dbReference type="Gene3D" id="3.40.50.12780">
    <property type="entry name" value="N-terminal domain of ligase-like"/>
    <property type="match status" value="1"/>
</dbReference>
<evidence type="ECO:0000256" key="4">
    <source>
        <dbReference type="ARBA" id="ARBA00023098"/>
    </source>
</evidence>
<proteinExistence type="inferred from homology"/>
<sequence>MASMSVYLWCVPMFHCNGWCLTWAIVAQGGTNVCLRNVSAGGIFCNVAEHKVTHMGGAPTVLNMIINESTSEQKRLSGKVVVLMKVAPSPSQVLFKMEELGFRVVHSYDLTETYGLGTICT</sequence>
<keyword evidence="5" id="KW-0472">Membrane</keyword>
<evidence type="ECO:0000313" key="7">
    <source>
        <dbReference type="EMBL" id="KAK9032991.1"/>
    </source>
</evidence>
<keyword evidence="5" id="KW-1133">Transmembrane helix</keyword>
<evidence type="ECO:0000256" key="3">
    <source>
        <dbReference type="ARBA" id="ARBA00022832"/>
    </source>
</evidence>
<evidence type="ECO:0000256" key="1">
    <source>
        <dbReference type="ARBA" id="ARBA00006432"/>
    </source>
</evidence>
<dbReference type="InterPro" id="IPR042099">
    <property type="entry name" value="ANL_N_sf"/>
</dbReference>
<dbReference type="PANTHER" id="PTHR43859">
    <property type="entry name" value="ACYL-ACTIVATING ENZYME"/>
    <property type="match status" value="1"/>
</dbReference>
<dbReference type="SUPFAM" id="SSF56801">
    <property type="entry name" value="Acetyl-CoA synthetase-like"/>
    <property type="match status" value="1"/>
</dbReference>
<organism evidence="7 8">
    <name type="scientific">Hibiscus sabdariffa</name>
    <name type="common">roselle</name>
    <dbReference type="NCBI Taxonomy" id="183260"/>
    <lineage>
        <taxon>Eukaryota</taxon>
        <taxon>Viridiplantae</taxon>
        <taxon>Streptophyta</taxon>
        <taxon>Embryophyta</taxon>
        <taxon>Tracheophyta</taxon>
        <taxon>Spermatophyta</taxon>
        <taxon>Magnoliopsida</taxon>
        <taxon>eudicotyledons</taxon>
        <taxon>Gunneridae</taxon>
        <taxon>Pentapetalae</taxon>
        <taxon>rosids</taxon>
        <taxon>malvids</taxon>
        <taxon>Malvales</taxon>
        <taxon>Malvaceae</taxon>
        <taxon>Malvoideae</taxon>
        <taxon>Hibiscus</taxon>
    </lineage>
</organism>
<dbReference type="Pfam" id="PF00501">
    <property type="entry name" value="AMP-binding"/>
    <property type="match status" value="1"/>
</dbReference>
<dbReference type="InterPro" id="IPR000873">
    <property type="entry name" value="AMP-dep_synth/lig_dom"/>
</dbReference>
<keyword evidence="2" id="KW-0436">Ligase</keyword>
<accession>A0ABR2T6S6</accession>
<keyword evidence="4" id="KW-0443">Lipid metabolism</keyword>
<evidence type="ECO:0000259" key="6">
    <source>
        <dbReference type="Pfam" id="PF00501"/>
    </source>
</evidence>
<dbReference type="Proteomes" id="UP001396334">
    <property type="component" value="Unassembled WGS sequence"/>
</dbReference>
<comment type="similarity">
    <text evidence="1">Belongs to the ATP-dependent AMP-binding enzyme family.</text>
</comment>
<evidence type="ECO:0000256" key="2">
    <source>
        <dbReference type="ARBA" id="ARBA00022598"/>
    </source>
</evidence>
<feature type="transmembrane region" description="Helical" evidence="5">
    <location>
        <begin position="6"/>
        <end position="26"/>
    </location>
</feature>
<gene>
    <name evidence="7" type="ORF">V6N11_018032</name>
</gene>
<dbReference type="EMBL" id="JBBPBN010000008">
    <property type="protein sequence ID" value="KAK9032991.1"/>
    <property type="molecule type" value="Genomic_DNA"/>
</dbReference>
<keyword evidence="8" id="KW-1185">Reference proteome</keyword>
<protein>
    <recommendedName>
        <fullName evidence="6">AMP-dependent synthetase/ligase domain-containing protein</fullName>
    </recommendedName>
</protein>
<reference evidence="7 8" key="1">
    <citation type="journal article" date="2024" name="G3 (Bethesda)">
        <title>Genome assembly of Hibiscus sabdariffa L. provides insights into metabolisms of medicinal natural products.</title>
        <authorList>
            <person name="Kim T."/>
        </authorList>
    </citation>
    <scope>NUCLEOTIDE SEQUENCE [LARGE SCALE GENOMIC DNA]</scope>
    <source>
        <strain evidence="7">TK-2024</strain>
        <tissue evidence="7">Old leaves</tissue>
    </source>
</reference>